<protein>
    <submittedName>
        <fullName evidence="2">Uncharacterized protein</fullName>
    </submittedName>
</protein>
<sequence>MPWDPESGETFGEHMRGGAPLGEGRTADVVVGDRTWVTRDQVREGRTADGGRFKRVIDQLGNRVTERTDGHGRQRRDVHINLS</sequence>
<dbReference type="AlphaFoldDB" id="A0A1I0ERT4"/>
<evidence type="ECO:0000313" key="3">
    <source>
        <dbReference type="Proteomes" id="UP000199361"/>
    </source>
</evidence>
<gene>
    <name evidence="2" type="ORF">SAMN05421811_103174</name>
</gene>
<organism evidence="2 3">
    <name type="scientific">Nonomuraea wenchangensis</name>
    <dbReference type="NCBI Taxonomy" id="568860"/>
    <lineage>
        <taxon>Bacteria</taxon>
        <taxon>Bacillati</taxon>
        <taxon>Actinomycetota</taxon>
        <taxon>Actinomycetes</taxon>
        <taxon>Streptosporangiales</taxon>
        <taxon>Streptosporangiaceae</taxon>
        <taxon>Nonomuraea</taxon>
    </lineage>
</organism>
<dbReference type="STRING" id="568860.SAMN05421811_103174"/>
<dbReference type="EMBL" id="FOHX01000003">
    <property type="protein sequence ID" value="SET48086.1"/>
    <property type="molecule type" value="Genomic_DNA"/>
</dbReference>
<name>A0A1I0ERT4_9ACTN</name>
<dbReference type="RefSeq" id="WP_091079346.1">
    <property type="nucleotide sequence ID" value="NZ_FOHX01000003.1"/>
</dbReference>
<proteinExistence type="predicted"/>
<accession>A0A1I0ERT4</accession>
<dbReference type="Proteomes" id="UP000199361">
    <property type="component" value="Unassembled WGS sequence"/>
</dbReference>
<evidence type="ECO:0000256" key="1">
    <source>
        <dbReference type="SAM" id="MobiDB-lite"/>
    </source>
</evidence>
<keyword evidence="3" id="KW-1185">Reference proteome</keyword>
<dbReference type="OrthoDB" id="9920384at2"/>
<feature type="region of interest" description="Disordered" evidence="1">
    <location>
        <begin position="1"/>
        <end position="26"/>
    </location>
</feature>
<evidence type="ECO:0000313" key="2">
    <source>
        <dbReference type="EMBL" id="SET48086.1"/>
    </source>
</evidence>
<reference evidence="2 3" key="1">
    <citation type="submission" date="2016-10" db="EMBL/GenBank/DDBJ databases">
        <authorList>
            <person name="de Groot N.N."/>
        </authorList>
    </citation>
    <scope>NUCLEOTIDE SEQUENCE [LARGE SCALE GENOMIC DNA]</scope>
    <source>
        <strain evidence="2 3">CGMCC 4.5598</strain>
    </source>
</reference>